<evidence type="ECO:0000313" key="2">
    <source>
        <dbReference type="Proteomes" id="UP000255014"/>
    </source>
</evidence>
<evidence type="ECO:0000313" key="1">
    <source>
        <dbReference type="EMBL" id="SUV64035.1"/>
    </source>
</evidence>
<dbReference type="Proteomes" id="UP000255014">
    <property type="component" value="Unassembled WGS sequence"/>
</dbReference>
<evidence type="ECO:0008006" key="3">
    <source>
        <dbReference type="Google" id="ProtNLM"/>
    </source>
</evidence>
<protein>
    <recommendedName>
        <fullName evidence="3">Phage protein</fullName>
    </recommendedName>
</protein>
<name>A0A0E8DFP6_BORPT</name>
<gene>
    <name evidence="1" type="ORF">NCTC10911_01050</name>
</gene>
<accession>A0A0E8DFP6</accession>
<reference evidence="1 2" key="1">
    <citation type="submission" date="2018-06" db="EMBL/GenBank/DDBJ databases">
        <authorList>
            <consortium name="Pathogen Informatics"/>
            <person name="Doyle S."/>
        </authorList>
    </citation>
    <scope>NUCLEOTIDE SEQUENCE [LARGE SCALE GENOMIC DNA]</scope>
    <source>
        <strain evidence="1 2">NCTC10911</strain>
    </source>
</reference>
<dbReference type="EMBL" id="UFTT01000002">
    <property type="protein sequence ID" value="SUV64035.1"/>
    <property type="molecule type" value="Genomic_DNA"/>
</dbReference>
<dbReference type="AlphaFoldDB" id="A0A0E8DFP6"/>
<sequence>MKLAAALQVAGVPLPDEVARWIDQCKAVKHRYPKSNE</sequence>
<organism evidence="1 2">
    <name type="scientific">Bordetella pertussis</name>
    <dbReference type="NCBI Taxonomy" id="520"/>
    <lineage>
        <taxon>Bacteria</taxon>
        <taxon>Pseudomonadati</taxon>
        <taxon>Pseudomonadota</taxon>
        <taxon>Betaproteobacteria</taxon>
        <taxon>Burkholderiales</taxon>
        <taxon>Alcaligenaceae</taxon>
        <taxon>Bordetella</taxon>
    </lineage>
</organism>
<proteinExistence type="predicted"/>